<feature type="transmembrane region" description="Helical" evidence="1">
    <location>
        <begin position="33"/>
        <end position="52"/>
    </location>
</feature>
<keyword evidence="3" id="KW-1185">Reference proteome</keyword>
<accession>A0ABV9GP17</accession>
<gene>
    <name evidence="2" type="ORF">ACFO4N_13525</name>
</gene>
<sequence length="99" mass="10575">MQAILTFATILMPIVTGVTQFIKAVFPPMPKNFVPIVALAAGLVIGFLAVPLTHLDWMMRLWGGGLAGLAATGFYEIAFNPRIGSTKNKSGGLSRKSKQ</sequence>
<keyword evidence="1" id="KW-0812">Transmembrane</keyword>
<evidence type="ECO:0000256" key="1">
    <source>
        <dbReference type="SAM" id="Phobius"/>
    </source>
</evidence>
<comment type="caution">
    <text evidence="2">The sequence shown here is derived from an EMBL/GenBank/DDBJ whole genome shotgun (WGS) entry which is preliminary data.</text>
</comment>
<dbReference type="EMBL" id="JBHSFW010000011">
    <property type="protein sequence ID" value="MFC4619732.1"/>
    <property type="molecule type" value="Genomic_DNA"/>
</dbReference>
<organism evidence="2 3">
    <name type="scientific">Camelliibacillus cellulosilyticus</name>
    <dbReference type="NCBI Taxonomy" id="2174486"/>
    <lineage>
        <taxon>Bacteria</taxon>
        <taxon>Bacillati</taxon>
        <taxon>Bacillota</taxon>
        <taxon>Bacilli</taxon>
        <taxon>Bacillales</taxon>
        <taxon>Sporolactobacillaceae</taxon>
        <taxon>Camelliibacillus</taxon>
    </lineage>
</organism>
<evidence type="ECO:0000313" key="3">
    <source>
        <dbReference type="Proteomes" id="UP001596022"/>
    </source>
</evidence>
<evidence type="ECO:0000313" key="2">
    <source>
        <dbReference type="EMBL" id="MFC4619732.1"/>
    </source>
</evidence>
<name>A0ABV9GP17_9BACL</name>
<reference evidence="3" key="1">
    <citation type="journal article" date="2019" name="Int. J. Syst. Evol. Microbiol.">
        <title>The Global Catalogue of Microorganisms (GCM) 10K type strain sequencing project: providing services to taxonomists for standard genome sequencing and annotation.</title>
        <authorList>
            <consortium name="The Broad Institute Genomics Platform"/>
            <consortium name="The Broad Institute Genome Sequencing Center for Infectious Disease"/>
            <person name="Wu L."/>
            <person name="Ma J."/>
        </authorList>
    </citation>
    <scope>NUCLEOTIDE SEQUENCE [LARGE SCALE GENOMIC DNA]</scope>
    <source>
        <strain evidence="3">CGMCC 1.16306</strain>
    </source>
</reference>
<dbReference type="Proteomes" id="UP001596022">
    <property type="component" value="Unassembled WGS sequence"/>
</dbReference>
<protein>
    <submittedName>
        <fullName evidence="2">Holin</fullName>
    </submittedName>
</protein>
<keyword evidence="1" id="KW-0472">Membrane</keyword>
<proteinExistence type="predicted"/>
<keyword evidence="1" id="KW-1133">Transmembrane helix</keyword>
<dbReference type="RefSeq" id="WP_376846823.1">
    <property type="nucleotide sequence ID" value="NZ_JBHSFW010000011.1"/>
</dbReference>